<organism evidence="3">
    <name type="scientific">Chitinibacter mangrovi</name>
    <dbReference type="NCBI Taxonomy" id="3153927"/>
    <lineage>
        <taxon>Bacteria</taxon>
        <taxon>Pseudomonadati</taxon>
        <taxon>Pseudomonadota</taxon>
        <taxon>Betaproteobacteria</taxon>
        <taxon>Neisseriales</taxon>
        <taxon>Chitinibacteraceae</taxon>
        <taxon>Chitinibacter</taxon>
    </lineage>
</organism>
<evidence type="ECO:0000313" key="3">
    <source>
        <dbReference type="EMBL" id="XBM01143.1"/>
    </source>
</evidence>
<dbReference type="PANTHER" id="PTHR21600:SF56">
    <property type="entry name" value="TRNA PSEUDOURIDINE SYNTHASE C"/>
    <property type="match status" value="1"/>
</dbReference>
<sequence>MLPILYRDDELIAIHKPSHLLVHKTDLDFFETQFALQQLRNQIDQHVFPIHRLDKATSGTLLFALNPEMAKLMGEAFANRRVDKHYLALVRGWPSNDGIIDYPLSVQQDDMDERCATDRKTPQDAQTQYRSLAQFTLDWRIDKYPTSRYALLALNPVTGRRHQLRRHLKHLSHPIVGDSTYGKGRHNRAFAEAFEVDRLLLACTSLGFTHPRTGTTLTIQCPVAGDFAQILKGLDALNTLQQNALAWDTPCITSPRNRSIWV</sequence>
<protein>
    <submittedName>
        <fullName evidence="3">Pseudouridine synthase</fullName>
    </submittedName>
</protein>
<dbReference type="InterPro" id="IPR006145">
    <property type="entry name" value="PsdUridine_synth_RsuA/RluA"/>
</dbReference>
<gene>
    <name evidence="3" type="ORF">ABHF33_02325</name>
</gene>
<reference evidence="3" key="1">
    <citation type="submission" date="2024-05" db="EMBL/GenBank/DDBJ databases">
        <authorList>
            <person name="Yang L."/>
            <person name="Pan L."/>
        </authorList>
    </citation>
    <scope>NUCLEOTIDE SEQUENCE</scope>
    <source>
        <strain evidence="3">FCG-7</strain>
    </source>
</reference>
<dbReference type="EMBL" id="CP157355">
    <property type="protein sequence ID" value="XBM01143.1"/>
    <property type="molecule type" value="Genomic_DNA"/>
</dbReference>
<dbReference type="Gene3D" id="3.30.2350.10">
    <property type="entry name" value="Pseudouridine synthase"/>
    <property type="match status" value="1"/>
</dbReference>
<dbReference type="SUPFAM" id="SSF55120">
    <property type="entry name" value="Pseudouridine synthase"/>
    <property type="match status" value="1"/>
</dbReference>
<accession>A0AAU7FC82</accession>
<evidence type="ECO:0000259" key="2">
    <source>
        <dbReference type="Pfam" id="PF00849"/>
    </source>
</evidence>
<evidence type="ECO:0000256" key="1">
    <source>
        <dbReference type="ARBA" id="ARBA00023235"/>
    </source>
</evidence>
<dbReference type="GO" id="GO:0140098">
    <property type="term" value="F:catalytic activity, acting on RNA"/>
    <property type="evidence" value="ECO:0007669"/>
    <property type="project" value="UniProtKB-ARBA"/>
</dbReference>
<dbReference type="GO" id="GO:0009982">
    <property type="term" value="F:pseudouridine synthase activity"/>
    <property type="evidence" value="ECO:0007669"/>
    <property type="project" value="InterPro"/>
</dbReference>
<dbReference type="AlphaFoldDB" id="A0AAU7FC82"/>
<dbReference type="InterPro" id="IPR020103">
    <property type="entry name" value="PsdUridine_synth_cat_dom_sf"/>
</dbReference>
<dbReference type="KEGG" id="cmav:ABHF33_02325"/>
<dbReference type="GO" id="GO:0000455">
    <property type="term" value="P:enzyme-directed rRNA pseudouridine synthesis"/>
    <property type="evidence" value="ECO:0007669"/>
    <property type="project" value="TreeGrafter"/>
</dbReference>
<name>A0AAU7FC82_9NEIS</name>
<dbReference type="Pfam" id="PF00849">
    <property type="entry name" value="PseudoU_synth_2"/>
    <property type="match status" value="1"/>
</dbReference>
<proteinExistence type="predicted"/>
<feature type="domain" description="Pseudouridine synthase RsuA/RluA-like" evidence="2">
    <location>
        <begin position="11"/>
        <end position="170"/>
    </location>
</feature>
<keyword evidence="1" id="KW-0413">Isomerase</keyword>
<dbReference type="InterPro" id="IPR050188">
    <property type="entry name" value="RluA_PseudoU_synthase"/>
</dbReference>
<dbReference type="GO" id="GO:0003723">
    <property type="term" value="F:RNA binding"/>
    <property type="evidence" value="ECO:0007669"/>
    <property type="project" value="InterPro"/>
</dbReference>
<dbReference type="PANTHER" id="PTHR21600">
    <property type="entry name" value="MITOCHONDRIAL RNA PSEUDOURIDINE SYNTHASE"/>
    <property type="match status" value="1"/>
</dbReference>
<dbReference type="RefSeq" id="WP_348945454.1">
    <property type="nucleotide sequence ID" value="NZ_CP157355.1"/>
</dbReference>